<evidence type="ECO:0000313" key="4">
    <source>
        <dbReference type="EMBL" id="TVT29592.1"/>
    </source>
</evidence>
<dbReference type="AlphaFoldDB" id="A0A558AZ95"/>
<keyword evidence="5" id="KW-1185">Reference proteome</keyword>
<sequence>MKNNISHWFASLVSVPVAVVAGMFSMIAFDIHLVFDTMIAAGGFFAAYFPTQSITLNSQLQKMGITKSEYRYVKAQLAEAREKIKRLRQSYKNVRTLKDARLIYDINRLVRTVYQTVENDPKLFFNIQQFFHSNLDSAVNTIEQYLFLYKMPGKTKEEKVKLHETRISLLELKRTIQSNLSSMNKNSYQALEVEKDFIKLNRKRSTSTMKLDNTLDEQKVKLRKKEKEPVYQNRGEDDERGK</sequence>
<dbReference type="RefSeq" id="WP_145286504.1">
    <property type="nucleotide sequence ID" value="NZ_VMSJ01000001.1"/>
</dbReference>
<reference evidence="4 5" key="1">
    <citation type="submission" date="2019-07" db="EMBL/GenBank/DDBJ databases">
        <title>Salinicoccus cyprini sp. nov., isolated from gastro-intestinal tract of mirror carp, Cyprinus carpio var. specularis, collected from Gobind Sagar Reservoir, Himachal Pradesh, India.</title>
        <authorList>
            <person name="Talwar C."/>
            <person name="Singh A.K."/>
            <person name="Lal R."/>
            <person name="Negi R.K."/>
        </authorList>
    </citation>
    <scope>NUCLEOTIDE SEQUENCE [LARGE SCALE GENOMIC DNA]</scope>
    <source>
        <strain evidence="4 5">CT19</strain>
    </source>
</reference>
<keyword evidence="1" id="KW-0175">Coiled coil</keyword>
<evidence type="ECO:0000256" key="3">
    <source>
        <dbReference type="SAM" id="Phobius"/>
    </source>
</evidence>
<evidence type="ECO:0000313" key="5">
    <source>
        <dbReference type="Proteomes" id="UP000315103"/>
    </source>
</evidence>
<protein>
    <recommendedName>
        <fullName evidence="6">5-bromo-4-chloroindolyl phosphate hydrolase</fullName>
    </recommendedName>
</protein>
<evidence type="ECO:0000256" key="2">
    <source>
        <dbReference type="SAM" id="MobiDB-lite"/>
    </source>
</evidence>
<dbReference type="Proteomes" id="UP000315103">
    <property type="component" value="Unassembled WGS sequence"/>
</dbReference>
<evidence type="ECO:0008006" key="6">
    <source>
        <dbReference type="Google" id="ProtNLM"/>
    </source>
</evidence>
<feature type="transmembrane region" description="Helical" evidence="3">
    <location>
        <begin position="31"/>
        <end position="49"/>
    </location>
</feature>
<evidence type="ECO:0000256" key="1">
    <source>
        <dbReference type="SAM" id="Coils"/>
    </source>
</evidence>
<gene>
    <name evidence="4" type="ORF">FO441_04730</name>
</gene>
<comment type="caution">
    <text evidence="4">The sequence shown here is derived from an EMBL/GenBank/DDBJ whole genome shotgun (WGS) entry which is preliminary data.</text>
</comment>
<keyword evidence="3" id="KW-0472">Membrane</keyword>
<feature type="coiled-coil region" evidence="1">
    <location>
        <begin position="70"/>
        <end position="97"/>
    </location>
</feature>
<keyword evidence="3" id="KW-0812">Transmembrane</keyword>
<feature type="region of interest" description="Disordered" evidence="2">
    <location>
        <begin position="222"/>
        <end position="242"/>
    </location>
</feature>
<name>A0A558AZ95_9STAP</name>
<dbReference type="Pfam" id="PF10112">
    <property type="entry name" value="Halogen_Hydrol"/>
    <property type="match status" value="1"/>
</dbReference>
<dbReference type="InterPro" id="IPR018770">
    <property type="entry name" value="ChloroindolylP_hydrolase"/>
</dbReference>
<feature type="transmembrane region" description="Helical" evidence="3">
    <location>
        <begin position="6"/>
        <end position="24"/>
    </location>
</feature>
<keyword evidence="3" id="KW-1133">Transmembrane helix</keyword>
<proteinExistence type="predicted"/>
<accession>A0A558AZ95</accession>
<dbReference type="EMBL" id="VMSJ01000001">
    <property type="protein sequence ID" value="TVT29592.1"/>
    <property type="molecule type" value="Genomic_DNA"/>
</dbReference>
<organism evidence="4 5">
    <name type="scientific">Salinicoccus cyprini</name>
    <dbReference type="NCBI Taxonomy" id="2493691"/>
    <lineage>
        <taxon>Bacteria</taxon>
        <taxon>Bacillati</taxon>
        <taxon>Bacillota</taxon>
        <taxon>Bacilli</taxon>
        <taxon>Bacillales</taxon>
        <taxon>Staphylococcaceae</taxon>
        <taxon>Salinicoccus</taxon>
    </lineage>
</organism>
<dbReference type="OrthoDB" id="2081028at2"/>